<organism evidence="3 4">
    <name type="scientific">Serratia rubidaea</name>
    <name type="common">Serratia marinorubra</name>
    <dbReference type="NCBI Taxonomy" id="61652"/>
    <lineage>
        <taxon>Bacteria</taxon>
        <taxon>Pseudomonadati</taxon>
        <taxon>Pseudomonadota</taxon>
        <taxon>Gammaproteobacteria</taxon>
        <taxon>Enterobacterales</taxon>
        <taxon>Yersiniaceae</taxon>
        <taxon>Serratia</taxon>
    </lineage>
</organism>
<dbReference type="PANTHER" id="PTHR33741">
    <property type="entry name" value="TRANSMEMBRANE PROTEIN DDB_G0269096-RELATED"/>
    <property type="match status" value="1"/>
</dbReference>
<keyword evidence="1" id="KW-0812">Transmembrane</keyword>
<reference evidence="3 4" key="1">
    <citation type="submission" date="2018-12" db="EMBL/GenBank/DDBJ databases">
        <authorList>
            <consortium name="Pathogen Informatics"/>
        </authorList>
    </citation>
    <scope>NUCLEOTIDE SEQUENCE [LARGE SCALE GENOMIC DNA]</scope>
    <source>
        <strain evidence="3 4">NCTC10036</strain>
    </source>
</reference>
<evidence type="ECO:0000256" key="1">
    <source>
        <dbReference type="SAM" id="Phobius"/>
    </source>
</evidence>
<evidence type="ECO:0000259" key="2">
    <source>
        <dbReference type="Pfam" id="PF04982"/>
    </source>
</evidence>
<sequence length="237" mass="24817">MINPIVTQLKIGCARLWPHPLAAGNKEIALASLGAGLGLMVAGWVSHWMLGSVNLWFVAPMGASAVLLFAVPASPLAQPWSIVGGNLVAALIGVSCGKLIGDPGIACGVAACLAIGVMFKLRCLHPPSGAVALTAILGGEGVKQLGYAFVWSPVLLNSVLMALLAIVFNNLLGRRYPHVLAPAEVKSQPVPLEVPISRADLHQALLDGEFLDIDEDDLQALLQRAEQLAQQRHRAGA</sequence>
<accession>A0A448SPE1</accession>
<dbReference type="Proteomes" id="UP000281904">
    <property type="component" value="Chromosome"/>
</dbReference>
<name>A0A448SPE1_SERRU</name>
<keyword evidence="1" id="KW-1133">Transmembrane helix</keyword>
<dbReference type="EMBL" id="LR134493">
    <property type="protein sequence ID" value="VEI69530.1"/>
    <property type="molecule type" value="Genomic_DNA"/>
</dbReference>
<dbReference type="InterPro" id="IPR007065">
    <property type="entry name" value="HPP"/>
</dbReference>
<gene>
    <name evidence="3" type="ORF">NCTC10036_03685</name>
</gene>
<evidence type="ECO:0000313" key="4">
    <source>
        <dbReference type="Proteomes" id="UP000281904"/>
    </source>
</evidence>
<dbReference type="InterPro" id="IPR058581">
    <property type="entry name" value="TM_HPP"/>
</dbReference>
<dbReference type="Pfam" id="PF04982">
    <property type="entry name" value="TM_HPP"/>
    <property type="match status" value="1"/>
</dbReference>
<feature type="transmembrane region" description="Helical" evidence="1">
    <location>
        <begin position="28"/>
        <end position="46"/>
    </location>
</feature>
<evidence type="ECO:0000313" key="3">
    <source>
        <dbReference type="EMBL" id="VEI69530.1"/>
    </source>
</evidence>
<feature type="transmembrane region" description="Helical" evidence="1">
    <location>
        <begin position="148"/>
        <end position="168"/>
    </location>
</feature>
<proteinExistence type="predicted"/>
<dbReference type="AlphaFoldDB" id="A0A448SPE1"/>
<protein>
    <submittedName>
        <fullName evidence="3">HPP family</fullName>
    </submittedName>
</protein>
<keyword evidence="1" id="KW-0472">Membrane</keyword>
<dbReference type="RefSeq" id="WP_126532323.1">
    <property type="nucleotide sequence ID" value="NZ_LR134493.1"/>
</dbReference>
<feature type="transmembrane region" description="Helical" evidence="1">
    <location>
        <begin position="53"/>
        <end position="71"/>
    </location>
</feature>
<feature type="domain" description="HPP transmembrane region" evidence="2">
    <location>
        <begin position="26"/>
        <end position="177"/>
    </location>
</feature>
<dbReference type="PANTHER" id="PTHR33741:SF5">
    <property type="entry name" value="TRANSMEMBRANE PROTEIN DDB_G0269096-RELATED"/>
    <property type="match status" value="1"/>
</dbReference>